<dbReference type="Gene3D" id="1.10.10.1390">
    <property type="entry name" value="ATP-dependent DNA helicase RecQ"/>
    <property type="match status" value="1"/>
</dbReference>
<dbReference type="RefSeq" id="WP_132766967.1">
    <property type="nucleotide sequence ID" value="NZ_SMAB01000002.1"/>
</dbReference>
<protein>
    <submittedName>
        <fullName evidence="5">Uncharacterized protein YpbB</fullName>
    </submittedName>
</protein>
<gene>
    <name evidence="5" type="ORF">EDD72_102147</name>
</gene>
<dbReference type="SUPFAM" id="SSF46894">
    <property type="entry name" value="C-terminal effector domain of the bipartite response regulators"/>
    <property type="match status" value="1"/>
</dbReference>
<sequence length="367" mass="44124">MEEGSNHSFLVFDFILFELIDKLKGERSITGIVRILKGSAAKQTLQDVHLFHVETFYGIFYLFSENEITRRIEFFLQKEYLSNIVNRLQIQEKGVRYLQWLRAQQLERTLPKIESVLLRNRKELFWKRLVLLIQTLSYFAYQKKRFVPIVADQEIKAWVKKYIKPLRQERLQKLIKQLRLELNQIRDHLNERDQQLLLYRLHGRHRSAFTWRQLESILQIPIAELKIRFSLTLLHIYLTICKEKNSYPIFSSLFDLQNETKILSKSTQYTLQLLKKGLTLKQIAIKRKLTIGTIYDHLMEIILQLPTQLKLENYIEKWKINQISEWYQQIGSYRLSDYKSLLNEAISYQDLRIVLAYYRAIESDSRC</sequence>
<dbReference type="InterPro" id="IPR029491">
    <property type="entry name" value="Helicase_HTH"/>
</dbReference>
<dbReference type="GO" id="GO:0006355">
    <property type="term" value="P:regulation of DNA-templated transcription"/>
    <property type="evidence" value="ECO:0007669"/>
    <property type="project" value="InterPro"/>
</dbReference>
<accession>A0A4R3KL81</accession>
<dbReference type="InterPro" id="IPR016032">
    <property type="entry name" value="Sig_transdc_resp-reg_C-effctor"/>
</dbReference>
<evidence type="ECO:0000256" key="3">
    <source>
        <dbReference type="SAM" id="Coils"/>
    </source>
</evidence>
<feature type="domain" description="Helicase Helix-turn-helix" evidence="4">
    <location>
        <begin position="266"/>
        <end position="355"/>
    </location>
</feature>
<keyword evidence="1" id="KW-0805">Transcription regulation</keyword>
<dbReference type="OrthoDB" id="2354672at2"/>
<name>A0A4R3KL81_9BACI</name>
<dbReference type="AlphaFoldDB" id="A0A4R3KL81"/>
<keyword evidence="3" id="KW-0175">Coiled coil</keyword>
<evidence type="ECO:0000256" key="1">
    <source>
        <dbReference type="ARBA" id="ARBA00023015"/>
    </source>
</evidence>
<dbReference type="Pfam" id="PF14493">
    <property type="entry name" value="HTH_40"/>
    <property type="match status" value="1"/>
</dbReference>
<proteinExistence type="predicted"/>
<keyword evidence="2" id="KW-0804">Transcription</keyword>
<feature type="coiled-coil region" evidence="3">
    <location>
        <begin position="168"/>
        <end position="195"/>
    </location>
</feature>
<organism evidence="5 6">
    <name type="scientific">Tepidibacillus fermentans</name>
    <dbReference type="NCBI Taxonomy" id="1281767"/>
    <lineage>
        <taxon>Bacteria</taxon>
        <taxon>Bacillati</taxon>
        <taxon>Bacillota</taxon>
        <taxon>Bacilli</taxon>
        <taxon>Bacillales</taxon>
        <taxon>Bacillaceae</taxon>
        <taxon>Tepidibacillus</taxon>
    </lineage>
</organism>
<evidence type="ECO:0000256" key="2">
    <source>
        <dbReference type="ARBA" id="ARBA00023163"/>
    </source>
</evidence>
<reference evidence="5 6" key="1">
    <citation type="submission" date="2019-03" db="EMBL/GenBank/DDBJ databases">
        <title>Genomic Encyclopedia of Type Strains, Phase IV (KMG-IV): sequencing the most valuable type-strain genomes for metagenomic binning, comparative biology and taxonomic classification.</title>
        <authorList>
            <person name="Goeker M."/>
        </authorList>
    </citation>
    <scope>NUCLEOTIDE SEQUENCE [LARGE SCALE GENOMIC DNA]</scope>
    <source>
        <strain evidence="5 6">DSM 23802</strain>
    </source>
</reference>
<dbReference type="GO" id="GO:0003677">
    <property type="term" value="F:DNA binding"/>
    <property type="evidence" value="ECO:0007669"/>
    <property type="project" value="InterPro"/>
</dbReference>
<dbReference type="Proteomes" id="UP000295788">
    <property type="component" value="Unassembled WGS sequence"/>
</dbReference>
<comment type="caution">
    <text evidence="5">The sequence shown here is derived from an EMBL/GenBank/DDBJ whole genome shotgun (WGS) entry which is preliminary data.</text>
</comment>
<evidence type="ECO:0000259" key="4">
    <source>
        <dbReference type="Pfam" id="PF14493"/>
    </source>
</evidence>
<keyword evidence="6" id="KW-1185">Reference proteome</keyword>
<evidence type="ECO:0000313" key="5">
    <source>
        <dbReference type="EMBL" id="TCS84106.1"/>
    </source>
</evidence>
<evidence type="ECO:0000313" key="6">
    <source>
        <dbReference type="Proteomes" id="UP000295788"/>
    </source>
</evidence>
<dbReference type="EMBL" id="SMAB01000002">
    <property type="protein sequence ID" value="TCS84106.1"/>
    <property type="molecule type" value="Genomic_DNA"/>
</dbReference>